<dbReference type="InterPro" id="IPR029151">
    <property type="entry name" value="Sensor-like_sf"/>
</dbReference>
<proteinExistence type="predicted"/>
<sequence length="687" mass="74727">MKNSKSLGKIIGKAVLGITLLTIIVLVTSSYLSTKKLLTQRNQLSQQSAVNTLVSTNSSLQSSTERELEQLADSSVFKQSKYNSRSIRQGLNMARKSNTQWIHIHFGSAKGEMITFNKLPTGYDPRTRLWYTGAINNDGQIFWTTPYKSTDTGKMQTTASITVKNSQGQVIGVLGIDLSYNNLDKTISAMKIGRTGSVTLVAKDGTILASKGKSKHYTFNSGRSIKNNAIFKAISAAKSNSGILKVKNKDIGQIYYNKANNSNWAFAVVDRNDLSSELHSLIIISLIVTIIMLIVVVLYAMYTSTVLKATVAVYIKRFEEASQGKFIKIKPFVGGSTVSLLNNPGEMGKKFSSPDKHGQEFNRIAYYYNLMVDSVGKAIGKVQGQSDTVADKSDSLLGLSKQTNKATEEVAQAITGIAQVTTSQAQETSGSVSQLKNLSDVIQTLHKNVKQMNKRSASAGKLNQQNLDFSGQVADNWKQELTKMQELEASVSHLNEQVKNIDKIVNVISGISRQTNLLALNASIEAAGAGEAGKGFAVVATEIRKLSDQSKSSTKDISDILGKIRTDSEEMVKKMDASVAGGKEQTDLIDQAIGSSKNIFGVNQKLIKDIQEIEQASGKISKVQSKIEESLENISASTEENSAGAEEVSANSEEVQATMEEFTNHVAELQKTADELKKVVATFEFDK</sequence>
<dbReference type="GO" id="GO:0006935">
    <property type="term" value="P:chemotaxis"/>
    <property type="evidence" value="ECO:0007669"/>
    <property type="project" value="UniProtKB-KW"/>
</dbReference>
<evidence type="ECO:0000256" key="9">
    <source>
        <dbReference type="SAM" id="MobiDB-lite"/>
    </source>
</evidence>
<dbReference type="PANTHER" id="PTHR32089:SF114">
    <property type="entry name" value="METHYL-ACCEPTING CHEMOTAXIS PROTEIN MCPB"/>
    <property type="match status" value="1"/>
</dbReference>
<keyword evidence="7 8" id="KW-0807">Transducer</keyword>
<dbReference type="SUPFAM" id="SSF103190">
    <property type="entry name" value="Sensory domain-like"/>
    <property type="match status" value="1"/>
</dbReference>
<evidence type="ECO:0000313" key="12">
    <source>
        <dbReference type="EMBL" id="KRM06006.1"/>
    </source>
</evidence>
<dbReference type="STRING" id="1423750.FC89_GL000870"/>
<evidence type="ECO:0000256" key="1">
    <source>
        <dbReference type="ARBA" id="ARBA00004651"/>
    </source>
</evidence>
<dbReference type="OrthoDB" id="9760371at2"/>
<evidence type="ECO:0000256" key="4">
    <source>
        <dbReference type="ARBA" id="ARBA00022692"/>
    </source>
</evidence>
<dbReference type="Pfam" id="PF00015">
    <property type="entry name" value="MCPsignal"/>
    <property type="match status" value="1"/>
</dbReference>
<dbReference type="AlphaFoldDB" id="A0A0R1VTK0"/>
<keyword evidence="13" id="KW-1185">Reference proteome</keyword>
<comment type="caution">
    <text evidence="12">The sequence shown here is derived from an EMBL/GenBank/DDBJ whole genome shotgun (WGS) entry which is preliminary data.</text>
</comment>
<keyword evidence="6 10" id="KW-0472">Membrane</keyword>
<dbReference type="PATRIC" id="fig|1423750.3.peg.893"/>
<dbReference type="Gene3D" id="3.30.450.20">
    <property type="entry name" value="PAS domain"/>
    <property type="match status" value="2"/>
</dbReference>
<keyword evidence="5 10" id="KW-1133">Transmembrane helix</keyword>
<evidence type="ECO:0000256" key="3">
    <source>
        <dbReference type="ARBA" id="ARBA00022500"/>
    </source>
</evidence>
<dbReference type="GO" id="GO:0007165">
    <property type="term" value="P:signal transduction"/>
    <property type="evidence" value="ECO:0007669"/>
    <property type="project" value="UniProtKB-KW"/>
</dbReference>
<dbReference type="PANTHER" id="PTHR32089">
    <property type="entry name" value="METHYL-ACCEPTING CHEMOTAXIS PROTEIN MCPB"/>
    <property type="match status" value="1"/>
</dbReference>
<dbReference type="Proteomes" id="UP000051451">
    <property type="component" value="Unassembled WGS sequence"/>
</dbReference>
<comment type="subcellular location">
    <subcellularLocation>
        <location evidence="1">Cell membrane</location>
        <topology evidence="1">Multi-pass membrane protein</topology>
    </subcellularLocation>
</comment>
<dbReference type="Pfam" id="PF02743">
    <property type="entry name" value="dCache_1"/>
    <property type="match status" value="1"/>
</dbReference>
<protein>
    <submittedName>
        <fullName evidence="12">Methyl-accepting chemotaxis sensory transducer</fullName>
    </submittedName>
</protein>
<evidence type="ECO:0000259" key="11">
    <source>
        <dbReference type="PROSITE" id="PS50111"/>
    </source>
</evidence>
<dbReference type="CDD" id="cd12913">
    <property type="entry name" value="PDC1_MCP_like"/>
    <property type="match status" value="1"/>
</dbReference>
<dbReference type="InterPro" id="IPR033479">
    <property type="entry name" value="dCache_1"/>
</dbReference>
<organism evidence="12 13">
    <name type="scientific">Liquorilactobacillus ghanensis DSM 18630</name>
    <dbReference type="NCBI Taxonomy" id="1423750"/>
    <lineage>
        <taxon>Bacteria</taxon>
        <taxon>Bacillati</taxon>
        <taxon>Bacillota</taxon>
        <taxon>Bacilli</taxon>
        <taxon>Lactobacillales</taxon>
        <taxon>Lactobacillaceae</taxon>
        <taxon>Liquorilactobacillus</taxon>
    </lineage>
</organism>
<evidence type="ECO:0000256" key="2">
    <source>
        <dbReference type="ARBA" id="ARBA00022475"/>
    </source>
</evidence>
<dbReference type="Gene3D" id="1.10.287.950">
    <property type="entry name" value="Methyl-accepting chemotaxis protein"/>
    <property type="match status" value="1"/>
</dbReference>
<dbReference type="PROSITE" id="PS50111">
    <property type="entry name" value="CHEMOTAXIS_TRANSDUC_2"/>
    <property type="match status" value="1"/>
</dbReference>
<feature type="transmembrane region" description="Helical" evidence="10">
    <location>
        <begin position="281"/>
        <end position="302"/>
    </location>
</feature>
<dbReference type="SUPFAM" id="SSF58104">
    <property type="entry name" value="Methyl-accepting chemotaxis protein (MCP) signaling domain"/>
    <property type="match status" value="1"/>
</dbReference>
<gene>
    <name evidence="12" type="ORF">FC89_GL000870</name>
</gene>
<dbReference type="InterPro" id="IPR004089">
    <property type="entry name" value="MCPsignal_dom"/>
</dbReference>
<keyword evidence="3" id="KW-0145">Chemotaxis</keyword>
<name>A0A0R1VTK0_9LACO</name>
<dbReference type="GeneID" id="98318899"/>
<feature type="region of interest" description="Disordered" evidence="9">
    <location>
        <begin position="633"/>
        <end position="655"/>
    </location>
</feature>
<dbReference type="RefSeq" id="WP_057871634.1">
    <property type="nucleotide sequence ID" value="NZ_AZGB01000016.1"/>
</dbReference>
<evidence type="ECO:0000256" key="6">
    <source>
        <dbReference type="ARBA" id="ARBA00023136"/>
    </source>
</evidence>
<evidence type="ECO:0000313" key="13">
    <source>
        <dbReference type="Proteomes" id="UP000051451"/>
    </source>
</evidence>
<keyword evidence="4 10" id="KW-0812">Transmembrane</keyword>
<evidence type="ECO:0000256" key="8">
    <source>
        <dbReference type="PROSITE-ProRule" id="PRU00284"/>
    </source>
</evidence>
<feature type="transmembrane region" description="Helical" evidence="10">
    <location>
        <begin position="12"/>
        <end position="32"/>
    </location>
</feature>
<dbReference type="GO" id="GO:0005886">
    <property type="term" value="C:plasma membrane"/>
    <property type="evidence" value="ECO:0007669"/>
    <property type="project" value="UniProtKB-SubCell"/>
</dbReference>
<keyword evidence="2" id="KW-1003">Cell membrane</keyword>
<evidence type="ECO:0000256" key="7">
    <source>
        <dbReference type="ARBA" id="ARBA00023224"/>
    </source>
</evidence>
<evidence type="ECO:0000256" key="10">
    <source>
        <dbReference type="SAM" id="Phobius"/>
    </source>
</evidence>
<feature type="domain" description="Methyl-accepting transducer" evidence="11">
    <location>
        <begin position="399"/>
        <end position="656"/>
    </location>
</feature>
<accession>A0A0R1VTK0</accession>
<dbReference type="EMBL" id="AZGB01000016">
    <property type="protein sequence ID" value="KRM06006.1"/>
    <property type="molecule type" value="Genomic_DNA"/>
</dbReference>
<evidence type="ECO:0000256" key="5">
    <source>
        <dbReference type="ARBA" id="ARBA00022989"/>
    </source>
</evidence>
<dbReference type="SMART" id="SM00283">
    <property type="entry name" value="MA"/>
    <property type="match status" value="1"/>
</dbReference>
<reference evidence="12 13" key="1">
    <citation type="journal article" date="2015" name="Genome Announc.">
        <title>Expanding the biotechnology potential of lactobacilli through comparative genomics of 213 strains and associated genera.</title>
        <authorList>
            <person name="Sun Z."/>
            <person name="Harris H.M."/>
            <person name="McCann A."/>
            <person name="Guo C."/>
            <person name="Argimon S."/>
            <person name="Zhang W."/>
            <person name="Yang X."/>
            <person name="Jeffery I.B."/>
            <person name="Cooney J.C."/>
            <person name="Kagawa T.F."/>
            <person name="Liu W."/>
            <person name="Song Y."/>
            <person name="Salvetti E."/>
            <person name="Wrobel A."/>
            <person name="Rasinkangas P."/>
            <person name="Parkhill J."/>
            <person name="Rea M.C."/>
            <person name="O'Sullivan O."/>
            <person name="Ritari J."/>
            <person name="Douillard F.P."/>
            <person name="Paul Ross R."/>
            <person name="Yang R."/>
            <person name="Briner A.E."/>
            <person name="Felis G.E."/>
            <person name="de Vos W.M."/>
            <person name="Barrangou R."/>
            <person name="Klaenhammer T.R."/>
            <person name="Caufield P.W."/>
            <person name="Cui Y."/>
            <person name="Zhang H."/>
            <person name="O'Toole P.W."/>
        </authorList>
    </citation>
    <scope>NUCLEOTIDE SEQUENCE [LARGE SCALE GENOMIC DNA]</scope>
    <source>
        <strain evidence="12 13">DSM 18630</strain>
    </source>
</reference>